<gene>
    <name evidence="2" type="ordered locus">Sterm_3114</name>
</gene>
<dbReference type="HOGENOM" id="CLU_053693_0_0_0"/>
<evidence type="ECO:0000259" key="1">
    <source>
        <dbReference type="Pfam" id="PF06722"/>
    </source>
</evidence>
<dbReference type="InterPro" id="IPR010610">
    <property type="entry name" value="EryCIII-like_C"/>
</dbReference>
<dbReference type="eggNOG" id="COG0707">
    <property type="taxonomic scope" value="Bacteria"/>
</dbReference>
<dbReference type="KEGG" id="str:Sterm_3114"/>
<dbReference type="PANTHER" id="PTHR48050:SF13">
    <property type="entry name" value="STEROL 3-BETA-GLUCOSYLTRANSFERASE UGT80A2"/>
    <property type="match status" value="1"/>
</dbReference>
<reference evidence="2 3" key="2">
    <citation type="journal article" date="2010" name="Stand. Genomic Sci.">
        <title>Complete genome sequence of Sebaldella termitidis type strain (NCTC 11300).</title>
        <authorList>
            <person name="Harmon-Smith M."/>
            <person name="Celia L."/>
            <person name="Chertkov O."/>
            <person name="Lapidus A."/>
            <person name="Copeland A."/>
            <person name="Glavina Del Rio T."/>
            <person name="Nolan M."/>
            <person name="Lucas S."/>
            <person name="Tice H."/>
            <person name="Cheng J.F."/>
            <person name="Han C."/>
            <person name="Detter J.C."/>
            <person name="Bruce D."/>
            <person name="Goodwin L."/>
            <person name="Pitluck S."/>
            <person name="Pati A."/>
            <person name="Liolios K."/>
            <person name="Ivanova N."/>
            <person name="Mavromatis K."/>
            <person name="Mikhailova N."/>
            <person name="Chen A."/>
            <person name="Palaniappan K."/>
            <person name="Land M."/>
            <person name="Hauser L."/>
            <person name="Chang Y.J."/>
            <person name="Jeffries C.D."/>
            <person name="Brettin T."/>
            <person name="Goker M."/>
            <person name="Beck B."/>
            <person name="Bristow J."/>
            <person name="Eisen J.A."/>
            <person name="Markowitz V."/>
            <person name="Hugenholtz P."/>
            <person name="Kyrpides N.C."/>
            <person name="Klenk H.P."/>
            <person name="Chen F."/>
        </authorList>
    </citation>
    <scope>NUCLEOTIDE SEQUENCE [LARGE SCALE GENOMIC DNA]</scope>
    <source>
        <strain evidence="3">ATCC 33386 / NCTC 11300</strain>
    </source>
</reference>
<dbReference type="Gene3D" id="3.40.50.2000">
    <property type="entry name" value="Glycogen Phosphorylase B"/>
    <property type="match status" value="2"/>
</dbReference>
<dbReference type="eggNOG" id="COG1819">
    <property type="taxonomic scope" value="Bacteria"/>
</dbReference>
<proteinExistence type="predicted"/>
<dbReference type="Pfam" id="PF06722">
    <property type="entry name" value="EryCIII-like_C"/>
    <property type="match status" value="1"/>
</dbReference>
<dbReference type="CAZy" id="GT1">
    <property type="family name" value="Glycosyltransferase Family 1"/>
</dbReference>
<dbReference type="InterPro" id="IPR050426">
    <property type="entry name" value="Glycosyltransferase_28"/>
</dbReference>
<name>D1APC2_SEBTE</name>
<reference evidence="3" key="1">
    <citation type="submission" date="2009-09" db="EMBL/GenBank/DDBJ databases">
        <title>The complete chromosome of Sebaldella termitidis ATCC 33386.</title>
        <authorList>
            <consortium name="US DOE Joint Genome Institute (JGI-PGF)"/>
            <person name="Lucas S."/>
            <person name="Copeland A."/>
            <person name="Lapidus A."/>
            <person name="Glavina del Rio T."/>
            <person name="Dalin E."/>
            <person name="Tice H."/>
            <person name="Bruce D."/>
            <person name="Goodwin L."/>
            <person name="Pitluck S."/>
            <person name="Kyrpides N."/>
            <person name="Mavromatis K."/>
            <person name="Ivanova N."/>
            <person name="Mikhailova N."/>
            <person name="Sims D."/>
            <person name="Meincke L."/>
            <person name="Brettin T."/>
            <person name="Detter J.C."/>
            <person name="Han C."/>
            <person name="Larimer F."/>
            <person name="Land M."/>
            <person name="Hauser L."/>
            <person name="Markowitz V."/>
            <person name="Cheng J.F."/>
            <person name="Hugenholtz P."/>
            <person name="Woyke T."/>
            <person name="Wu D."/>
            <person name="Eisen J.A."/>
        </authorList>
    </citation>
    <scope>NUCLEOTIDE SEQUENCE [LARGE SCALE GENOMIC DNA]</scope>
    <source>
        <strain evidence="3">ATCC 33386 / NCTC 11300</strain>
    </source>
</reference>
<feature type="domain" description="Erythromycin biosynthesis protein CIII-like C-terminal" evidence="1">
    <location>
        <begin position="295"/>
        <end position="390"/>
    </location>
</feature>
<dbReference type="SUPFAM" id="SSF53756">
    <property type="entry name" value="UDP-Glycosyltransferase/glycogen phosphorylase"/>
    <property type="match status" value="1"/>
</dbReference>
<dbReference type="AlphaFoldDB" id="D1APC2"/>
<organism evidence="2 3">
    <name type="scientific">Sebaldella termitidis (strain ATCC 33386 / NCTC 11300)</name>
    <dbReference type="NCBI Taxonomy" id="526218"/>
    <lineage>
        <taxon>Bacteria</taxon>
        <taxon>Fusobacteriati</taxon>
        <taxon>Fusobacteriota</taxon>
        <taxon>Fusobacteriia</taxon>
        <taxon>Fusobacteriales</taxon>
        <taxon>Leptotrichiaceae</taxon>
        <taxon>Sebaldella</taxon>
    </lineage>
</organism>
<dbReference type="EMBL" id="CP001739">
    <property type="protein sequence ID" value="ACZ09956.1"/>
    <property type="molecule type" value="Genomic_DNA"/>
</dbReference>
<accession>D1APC2</accession>
<evidence type="ECO:0000313" key="3">
    <source>
        <dbReference type="Proteomes" id="UP000000845"/>
    </source>
</evidence>
<dbReference type="GO" id="GO:0016757">
    <property type="term" value="F:glycosyltransferase activity"/>
    <property type="evidence" value="ECO:0007669"/>
    <property type="project" value="UniProtKB-ARBA"/>
</dbReference>
<keyword evidence="3" id="KW-1185">Reference proteome</keyword>
<sequence>MEKRIRVDFLAPPFEGHLNPLIEMAEKLKDKYDIRFITGKDKNEIIINSGFQVENILTEENEVFERLSNTEKQVKTNFFELKKQFFENLRLIPKVTDELKELMRKNKTDIIVADFIVVSSVFCSKELGIPFITTMPTSFAPENKDGTPAYFGGLSPDSTIYSKIRDYFARKQIRLFKKTIYYLFYNQIKKMNFRLYNNCGEENIYSPYSMLGLGMKEFEFKRSWPKQYHFAGACCETPLYYREKINKEKISDILEEKYKYKRKILVTLGTHLKWAKKTLTENIEKIAENFEDTLFVVTMGEKNREFDILAGKIKENMVITDYLPYTGHLDSFDYVIHHGGAGITYNCIKYKKPSLVVPQDYDQFDFAARIEYFETGIKAENINDTEDITQKLNILFNKEKWKKLEQLSEDFKKYQPYKILDSEIKRLFQEYGGGKK</sequence>
<evidence type="ECO:0000313" key="2">
    <source>
        <dbReference type="EMBL" id="ACZ09956.1"/>
    </source>
</evidence>
<dbReference type="Proteomes" id="UP000000845">
    <property type="component" value="Chromosome"/>
</dbReference>
<protein>
    <recommendedName>
        <fullName evidence="1">Erythromycin biosynthesis protein CIII-like C-terminal domain-containing protein</fullName>
    </recommendedName>
</protein>
<dbReference type="RefSeq" id="WP_012862538.1">
    <property type="nucleotide sequence ID" value="NC_013517.1"/>
</dbReference>
<dbReference type="STRING" id="526218.Sterm_3114"/>
<dbReference type="PANTHER" id="PTHR48050">
    <property type="entry name" value="STEROL 3-BETA-GLUCOSYLTRANSFERASE"/>
    <property type="match status" value="1"/>
</dbReference>